<keyword evidence="3" id="KW-1185">Reference proteome</keyword>
<dbReference type="Proteomes" id="UP000247702">
    <property type="component" value="Unassembled WGS sequence"/>
</dbReference>
<feature type="region of interest" description="Disordered" evidence="1">
    <location>
        <begin position="14"/>
        <end position="74"/>
    </location>
</feature>
<dbReference type="AlphaFoldDB" id="A0A2Z6R975"/>
<protein>
    <submittedName>
        <fullName evidence="2">Uncharacterized protein</fullName>
    </submittedName>
</protein>
<name>A0A2Z6R975_9GLOM</name>
<evidence type="ECO:0000313" key="3">
    <source>
        <dbReference type="Proteomes" id="UP000247702"/>
    </source>
</evidence>
<feature type="region of interest" description="Disordered" evidence="1">
    <location>
        <begin position="369"/>
        <end position="416"/>
    </location>
</feature>
<reference evidence="2 3" key="1">
    <citation type="submission" date="2017-11" db="EMBL/GenBank/DDBJ databases">
        <title>The genome of Rhizophagus clarus HR1 reveals common genetic basis of auxotrophy among arbuscular mycorrhizal fungi.</title>
        <authorList>
            <person name="Kobayashi Y."/>
        </authorList>
    </citation>
    <scope>NUCLEOTIDE SEQUENCE [LARGE SCALE GENOMIC DNA]</scope>
    <source>
        <strain evidence="2 3">HR1</strain>
    </source>
</reference>
<evidence type="ECO:0000313" key="2">
    <source>
        <dbReference type="EMBL" id="GBB94289.1"/>
    </source>
</evidence>
<sequence length="430" mass="48743">MIEAIGFQKNLNEDANKYGTTDYSDSSDEGDKMLKDTFQPVLTKNQKKKLRKKAKKQQHKQLPIPQISTSKQKQAQTNEEVKHIYIQALLHSFETQVLSILEENFQGVTFQDANEQGKRLIRTFSPDAEPVQYKPLAQTTNISNTLISLIVHTVLRVYSSILTSQDFLAKIFSLLENKVGDTVQHGISRADQNLVDSGILHQDTQQIITKSVPDDQQSLPNLPVDSDAMQIFPDADTVLPSPSLSTTTAKPNKSKKAMPKSIEKFPGNWSLQQRKRREQFRLYFNDLPQDSNCWQLWDHNKPSNIFSHYPIKALKHFISGGKSQIVMYFEKYQDVEICRKTTFTFNYNGTDYSLPWCASPISSLHKNKLPMKNSNKLNSGSPKICTTNSKPTKNQAKSSKKSQGKKNKKSSGTKSNDKMDIIKLLLALIS</sequence>
<gene>
    <name evidence="2" type="ORF">RclHR1_23250001</name>
</gene>
<feature type="compositionally biased region" description="Polar residues" evidence="1">
    <location>
        <begin position="372"/>
        <end position="391"/>
    </location>
</feature>
<evidence type="ECO:0000256" key="1">
    <source>
        <dbReference type="SAM" id="MobiDB-lite"/>
    </source>
</evidence>
<accession>A0A2Z6R975</accession>
<comment type="caution">
    <text evidence="2">The sequence shown here is derived from an EMBL/GenBank/DDBJ whole genome shotgun (WGS) entry which is preliminary data.</text>
</comment>
<organism evidence="2 3">
    <name type="scientific">Rhizophagus clarus</name>
    <dbReference type="NCBI Taxonomy" id="94130"/>
    <lineage>
        <taxon>Eukaryota</taxon>
        <taxon>Fungi</taxon>
        <taxon>Fungi incertae sedis</taxon>
        <taxon>Mucoromycota</taxon>
        <taxon>Glomeromycotina</taxon>
        <taxon>Glomeromycetes</taxon>
        <taxon>Glomerales</taxon>
        <taxon>Glomeraceae</taxon>
        <taxon>Rhizophagus</taxon>
    </lineage>
</organism>
<feature type="compositionally biased region" description="Basic residues" evidence="1">
    <location>
        <begin position="45"/>
        <end position="59"/>
    </location>
</feature>
<proteinExistence type="predicted"/>
<feature type="compositionally biased region" description="Basic residues" evidence="1">
    <location>
        <begin position="398"/>
        <end position="411"/>
    </location>
</feature>
<dbReference type="EMBL" id="BEXD01001475">
    <property type="protein sequence ID" value="GBB94289.1"/>
    <property type="molecule type" value="Genomic_DNA"/>
</dbReference>